<dbReference type="AlphaFoldDB" id="A0A1F7WNB6"/>
<keyword evidence="1" id="KW-0472">Membrane</keyword>
<dbReference type="Pfam" id="PF17159">
    <property type="entry name" value="MASE3"/>
    <property type="match status" value="1"/>
</dbReference>
<feature type="transmembrane region" description="Helical" evidence="1">
    <location>
        <begin position="195"/>
        <end position="214"/>
    </location>
</feature>
<evidence type="ECO:0000256" key="1">
    <source>
        <dbReference type="SAM" id="Phobius"/>
    </source>
</evidence>
<sequence length="271" mass="30186">MLGFNKKTTARRRLIFVFFILGASLATLFLGNISWPKDISFQNLWGVASVCLAATAGVLALIKLMTRKKNKYAFIAGGFFGVAVIELYSLFSPLGPSALLWLLSKILLSGYLLLSLKAWREGEGEQKGLKPRVYVSAAVSAVLIIILVSLLPSYDPYNPMGPFGRPIELTAVFLFAATAIGYYSKGYWEFKYFEFWFLLSLVSAIFSQTYMALSQSYFDGIYWGAIILKNLGYLFALIGLLASSWAAFREVEAEKKYLAGHTKGEAYLKEQ</sequence>
<dbReference type="EMBL" id="MGFK01000037">
    <property type="protein sequence ID" value="OGM03505.1"/>
    <property type="molecule type" value="Genomic_DNA"/>
</dbReference>
<keyword evidence="1" id="KW-1133">Transmembrane helix</keyword>
<feature type="transmembrane region" description="Helical" evidence="1">
    <location>
        <begin position="72"/>
        <end position="92"/>
    </location>
</feature>
<feature type="transmembrane region" description="Helical" evidence="1">
    <location>
        <begin position="45"/>
        <end position="65"/>
    </location>
</feature>
<name>A0A1F7WNB6_9BACT</name>
<accession>A0A1F7WNB6</accession>
<keyword evidence="1" id="KW-0812">Transmembrane</keyword>
<gene>
    <name evidence="3" type="ORF">A2112_02180</name>
</gene>
<comment type="caution">
    <text evidence="3">The sequence shown here is derived from an EMBL/GenBank/DDBJ whole genome shotgun (WGS) entry which is preliminary data.</text>
</comment>
<evidence type="ECO:0000313" key="3">
    <source>
        <dbReference type="EMBL" id="OGM03505.1"/>
    </source>
</evidence>
<proteinExistence type="predicted"/>
<feature type="transmembrane region" description="Helical" evidence="1">
    <location>
        <begin position="98"/>
        <end position="119"/>
    </location>
</feature>
<dbReference type="Proteomes" id="UP000177091">
    <property type="component" value="Unassembled WGS sequence"/>
</dbReference>
<evidence type="ECO:0000259" key="2">
    <source>
        <dbReference type="Pfam" id="PF17159"/>
    </source>
</evidence>
<feature type="transmembrane region" description="Helical" evidence="1">
    <location>
        <begin position="131"/>
        <end position="151"/>
    </location>
</feature>
<feature type="domain" description="Membrane-associated sensor" evidence="2">
    <location>
        <begin position="39"/>
        <end position="241"/>
    </location>
</feature>
<evidence type="ECO:0000313" key="4">
    <source>
        <dbReference type="Proteomes" id="UP000177091"/>
    </source>
</evidence>
<feature type="transmembrane region" description="Helical" evidence="1">
    <location>
        <begin position="220"/>
        <end position="248"/>
    </location>
</feature>
<dbReference type="InterPro" id="IPR033425">
    <property type="entry name" value="MASE3"/>
</dbReference>
<organism evidence="3 4">
    <name type="scientific">Candidatus Woesebacteria bacterium GWA1_42_12</name>
    <dbReference type="NCBI Taxonomy" id="1802472"/>
    <lineage>
        <taxon>Bacteria</taxon>
        <taxon>Candidatus Woeseibacteriota</taxon>
    </lineage>
</organism>
<protein>
    <recommendedName>
        <fullName evidence="2">Membrane-associated sensor domain-containing protein</fullName>
    </recommendedName>
</protein>
<feature type="transmembrane region" description="Helical" evidence="1">
    <location>
        <begin position="14"/>
        <end position="33"/>
    </location>
</feature>
<reference evidence="3 4" key="1">
    <citation type="journal article" date="2016" name="Nat. Commun.">
        <title>Thousands of microbial genomes shed light on interconnected biogeochemical processes in an aquifer system.</title>
        <authorList>
            <person name="Anantharaman K."/>
            <person name="Brown C.T."/>
            <person name="Hug L.A."/>
            <person name="Sharon I."/>
            <person name="Castelle C.J."/>
            <person name="Probst A.J."/>
            <person name="Thomas B.C."/>
            <person name="Singh A."/>
            <person name="Wilkins M.J."/>
            <person name="Karaoz U."/>
            <person name="Brodie E.L."/>
            <person name="Williams K.H."/>
            <person name="Hubbard S.S."/>
            <person name="Banfield J.F."/>
        </authorList>
    </citation>
    <scope>NUCLEOTIDE SEQUENCE [LARGE SCALE GENOMIC DNA]</scope>
</reference>
<feature type="transmembrane region" description="Helical" evidence="1">
    <location>
        <begin position="163"/>
        <end position="183"/>
    </location>
</feature>